<dbReference type="InterPro" id="IPR005123">
    <property type="entry name" value="Oxoglu/Fe-dep_dioxygenase_dom"/>
</dbReference>
<dbReference type="Gene3D" id="2.60.120.590">
    <property type="entry name" value="Alpha-ketoglutarate-dependent dioxygenase AlkB-like"/>
    <property type="match status" value="1"/>
</dbReference>
<dbReference type="InterPro" id="IPR015424">
    <property type="entry name" value="PyrdxlP-dep_Trfase"/>
</dbReference>
<dbReference type="InterPro" id="IPR037151">
    <property type="entry name" value="AlkB-like_sf"/>
</dbReference>
<dbReference type="Proteomes" id="UP001604277">
    <property type="component" value="Unassembled WGS sequence"/>
</dbReference>
<evidence type="ECO:0000313" key="9">
    <source>
        <dbReference type="Proteomes" id="UP001604277"/>
    </source>
</evidence>
<keyword evidence="4" id="KW-0560">Oxidoreductase</keyword>
<dbReference type="SUPFAM" id="SSF51197">
    <property type="entry name" value="Clavaminate synthase-like"/>
    <property type="match status" value="1"/>
</dbReference>
<organism evidence="8 9">
    <name type="scientific">Forsythia ovata</name>
    <dbReference type="NCBI Taxonomy" id="205694"/>
    <lineage>
        <taxon>Eukaryota</taxon>
        <taxon>Viridiplantae</taxon>
        <taxon>Streptophyta</taxon>
        <taxon>Embryophyta</taxon>
        <taxon>Tracheophyta</taxon>
        <taxon>Spermatophyta</taxon>
        <taxon>Magnoliopsida</taxon>
        <taxon>eudicotyledons</taxon>
        <taxon>Gunneridae</taxon>
        <taxon>Pentapetalae</taxon>
        <taxon>asterids</taxon>
        <taxon>lamiids</taxon>
        <taxon>Lamiales</taxon>
        <taxon>Oleaceae</taxon>
        <taxon>Forsythieae</taxon>
        <taxon>Forsythia</taxon>
    </lineage>
</organism>
<dbReference type="EMBL" id="JBFOLJ010000009">
    <property type="protein sequence ID" value="KAL2509929.1"/>
    <property type="molecule type" value="Genomic_DNA"/>
</dbReference>
<evidence type="ECO:0000259" key="7">
    <source>
        <dbReference type="PROSITE" id="PS51471"/>
    </source>
</evidence>
<comment type="cofactor">
    <cofactor evidence="6">
        <name>Fe(2+)</name>
        <dbReference type="ChEBI" id="CHEBI:29033"/>
    </cofactor>
    <text evidence="6">Binds 1 Fe(2+) ion per subunit.</text>
</comment>
<dbReference type="PROSITE" id="PS51471">
    <property type="entry name" value="FE2OG_OXY"/>
    <property type="match status" value="1"/>
</dbReference>
<dbReference type="InterPro" id="IPR004574">
    <property type="entry name" value="Alkb"/>
</dbReference>
<feature type="domain" description="Fe2OG dioxygenase" evidence="7">
    <location>
        <begin position="314"/>
        <end position="419"/>
    </location>
</feature>
<protein>
    <recommendedName>
        <fullName evidence="7">Fe2OG dioxygenase domain-containing protein</fullName>
    </recommendedName>
</protein>
<evidence type="ECO:0000256" key="1">
    <source>
        <dbReference type="ARBA" id="ARBA00007879"/>
    </source>
</evidence>
<dbReference type="GO" id="GO:0051213">
    <property type="term" value="F:dioxygenase activity"/>
    <property type="evidence" value="ECO:0007669"/>
    <property type="project" value="UniProtKB-KW"/>
</dbReference>
<keyword evidence="5 6" id="KW-0408">Iron</keyword>
<dbReference type="Gene3D" id="3.40.640.10">
    <property type="entry name" value="Type I PLP-dependent aspartate aminotransferase-like (Major domain)"/>
    <property type="match status" value="1"/>
</dbReference>
<name>A0ABD1TB35_9LAMI</name>
<evidence type="ECO:0000256" key="2">
    <source>
        <dbReference type="ARBA" id="ARBA00022723"/>
    </source>
</evidence>
<dbReference type="AlphaFoldDB" id="A0ABD1TB35"/>
<comment type="caution">
    <text evidence="8">The sequence shown here is derived from an EMBL/GenBank/DDBJ whole genome shotgun (WGS) entry which is preliminary data.</text>
</comment>
<dbReference type="InterPro" id="IPR015421">
    <property type="entry name" value="PyrdxlP-dep_Trfase_major"/>
</dbReference>
<dbReference type="PANTHER" id="PTHR16557:SF10">
    <property type="entry name" value="2-OXOGLUTARATE-DEPENDENT DIOXYGENASE FAMILY PROTEIN"/>
    <property type="match status" value="1"/>
</dbReference>
<dbReference type="InterPro" id="IPR027450">
    <property type="entry name" value="AlkB-like"/>
</dbReference>
<gene>
    <name evidence="8" type="ORF">Fot_33576</name>
</gene>
<proteinExistence type="inferred from homology"/>
<dbReference type="SUPFAM" id="SSF53383">
    <property type="entry name" value="PLP-dependent transferases"/>
    <property type="match status" value="1"/>
</dbReference>
<sequence>MLFQLYRTTITATRFTSTFNKFSKVSFLGRTIKRGMGSSPDEKSAISLQKLRADNKRNQPQSRDASDDLYEAEFLSPSVSVNSIYESKRTKINLGAEWEQRSDEAQFELSTSLHSDGINDGSYLPTSFGNTCGPSASRSMKFHQANPKYEKGNKSSRSAKGVNIDEPFDICLSETLDQDFLQPSFYEQNQTECLLEENGQLLRRGMVLLKSYIPLDVQVDIVRRCRKLGLGPGGFYRPGYQDGAKLRLYMMCLGRDWNPQAKAYQERRQHDGAEPPSIPHEFTSLVRRAVDDSHTLIERHLMTMKVEDILPRMSPDVCIVNYYTSNGRLGLHQDRDESEKSLLRELPVVSLCLGDSAEFLYGDQRDVNKAEKVVLESGDVLIFGGKSRHIFHGVKSIIPNTAPPPLLERAKLRPDGVMYAKYVQDLIQFGTCGHVAAFISEAIQGAAGIIELAPGYLPAVYSSIGNTGGICIVDEVQA</sequence>
<keyword evidence="3" id="KW-0223">Dioxygenase</keyword>
<keyword evidence="2 6" id="KW-0479">Metal-binding</keyword>
<dbReference type="GO" id="GO:0046872">
    <property type="term" value="F:metal ion binding"/>
    <property type="evidence" value="ECO:0007669"/>
    <property type="project" value="UniProtKB-KW"/>
</dbReference>
<feature type="binding site" evidence="6">
    <location>
        <position position="392"/>
    </location>
    <ligand>
        <name>Fe cation</name>
        <dbReference type="ChEBI" id="CHEBI:24875"/>
        <note>catalytic</note>
    </ligand>
</feature>
<reference evidence="9" key="1">
    <citation type="submission" date="2024-07" db="EMBL/GenBank/DDBJ databases">
        <title>Two chromosome-level genome assemblies of Korean endemic species Abeliophyllum distichum and Forsythia ovata (Oleaceae).</title>
        <authorList>
            <person name="Jang H."/>
        </authorList>
    </citation>
    <scope>NUCLEOTIDE SEQUENCE [LARGE SCALE GENOMIC DNA]</scope>
</reference>
<evidence type="ECO:0000256" key="5">
    <source>
        <dbReference type="ARBA" id="ARBA00023004"/>
    </source>
</evidence>
<evidence type="ECO:0000256" key="3">
    <source>
        <dbReference type="ARBA" id="ARBA00022964"/>
    </source>
</evidence>
<comment type="similarity">
    <text evidence="1">Belongs to the alkB family.</text>
</comment>
<accession>A0ABD1TB35</accession>
<dbReference type="Pfam" id="PF13532">
    <property type="entry name" value="2OG-FeII_Oxy_2"/>
    <property type="match status" value="1"/>
</dbReference>
<feature type="binding site" evidence="6">
    <location>
        <position position="334"/>
    </location>
    <ligand>
        <name>Fe cation</name>
        <dbReference type="ChEBI" id="CHEBI:24875"/>
        <note>catalytic</note>
    </ligand>
</feature>
<dbReference type="PANTHER" id="PTHR16557">
    <property type="entry name" value="ALKYLATED DNA REPAIR PROTEIN ALKB-RELATED"/>
    <property type="match status" value="1"/>
</dbReference>
<evidence type="ECO:0000313" key="8">
    <source>
        <dbReference type="EMBL" id="KAL2509929.1"/>
    </source>
</evidence>
<feature type="binding site" evidence="6">
    <location>
        <position position="332"/>
    </location>
    <ligand>
        <name>Fe cation</name>
        <dbReference type="ChEBI" id="CHEBI:24875"/>
        <note>catalytic</note>
    </ligand>
</feature>
<evidence type="ECO:0000256" key="6">
    <source>
        <dbReference type="PIRSR" id="PIRSR604574-2"/>
    </source>
</evidence>
<evidence type="ECO:0000256" key="4">
    <source>
        <dbReference type="ARBA" id="ARBA00023002"/>
    </source>
</evidence>
<keyword evidence="9" id="KW-1185">Reference proteome</keyword>